<keyword evidence="2" id="KW-0479">Metal-binding</keyword>
<name>A0ABR2VAW6_9PEZI</name>
<evidence type="ECO:0000256" key="3">
    <source>
        <dbReference type="ARBA" id="ARBA00023004"/>
    </source>
</evidence>
<keyword evidence="6" id="KW-1185">Reference proteome</keyword>
<accession>A0ABR2VAW6</accession>
<sequence>MLFASLLFLLPFVIASTLLLKRRRVAADEAYAETVGVSQTEGLLATKYQQRHELTSAFTSLINEDGAGTWPPKANHTNWPSALRPYREVYLEMVPYLSTATPSLSDAVNRERCISFRSSMRGLLAERVSNVKVDGIMRQMENGNLDILPRDQINGFYCVVAVCRHAYRWATIPVVKVAQAETDVTFPMELELPWFYLQKHFGITAASGNNTANVLLNFDKNGDRIYKINVGMSDLIQTSEDIFFRMFRDIEISAYPVYKDMIDSVVFFERGDKMTCLRHLENITRGIRTLLLTFYDNMVETRISHSVWLSYVQGFEGWGLERASKGVRIKDDGVSGNHVLFFQCLDAFLGLTPYLAEADYLRYIPIHQRELCTAFREHSFWSMVNNDEHKEIRDQMIKIIKHLKVANVPNLLLATRIRCLHISTHQLQPNFICIMMLRRYSFTVTRVIRLAELIRVILKFARLDSSPPNGFNIGELRIRTQFDLLALPSPTGLNLSSLLFGVDQETSDASDARFTLDLPLESPLHSWSAGLAGIDVFSRSRGLIRGLTTPIGHKPVHFQPLMIFLLLSAAHRDAQMAIHPEETTKEWVHNNATHWQSDEAMAERAIELRRPLGRLHRDLQDQ</sequence>
<proteinExistence type="inferred from homology"/>
<evidence type="ECO:0000256" key="1">
    <source>
        <dbReference type="ARBA" id="ARBA00007119"/>
    </source>
</evidence>
<keyword evidence="3" id="KW-0408">Iron</keyword>
<dbReference type="PANTHER" id="PTHR28657:SF11">
    <property type="entry name" value="INDOLEAMINE 2,3-DIOXYGENASE"/>
    <property type="match status" value="1"/>
</dbReference>
<organism evidence="5 6">
    <name type="scientific">Seiridium unicorne</name>
    <dbReference type="NCBI Taxonomy" id="138068"/>
    <lineage>
        <taxon>Eukaryota</taxon>
        <taxon>Fungi</taxon>
        <taxon>Dikarya</taxon>
        <taxon>Ascomycota</taxon>
        <taxon>Pezizomycotina</taxon>
        <taxon>Sordariomycetes</taxon>
        <taxon>Xylariomycetidae</taxon>
        <taxon>Amphisphaeriales</taxon>
        <taxon>Sporocadaceae</taxon>
        <taxon>Seiridium</taxon>
    </lineage>
</organism>
<evidence type="ECO:0000256" key="4">
    <source>
        <dbReference type="SAM" id="SignalP"/>
    </source>
</evidence>
<evidence type="ECO:0000313" key="5">
    <source>
        <dbReference type="EMBL" id="KAK9424052.1"/>
    </source>
</evidence>
<reference evidence="5 6" key="1">
    <citation type="journal article" date="2024" name="J. Plant Pathol.">
        <title>Sequence and assembly of the genome of Seiridium unicorne, isolate CBS 538.82, causal agent of cypress canker disease.</title>
        <authorList>
            <person name="Scali E."/>
            <person name="Rocca G.D."/>
            <person name="Danti R."/>
            <person name="Garbelotto M."/>
            <person name="Barberini S."/>
            <person name="Baroncelli R."/>
            <person name="Emiliani G."/>
        </authorList>
    </citation>
    <scope>NUCLEOTIDE SEQUENCE [LARGE SCALE GENOMIC DNA]</scope>
    <source>
        <strain evidence="5 6">BM-138-508</strain>
    </source>
</reference>
<protein>
    <submittedName>
        <fullName evidence="5">Indoleamine 2,3-dioxygenase</fullName>
    </submittedName>
</protein>
<dbReference type="InterPro" id="IPR000898">
    <property type="entry name" value="Indolamine_dOase"/>
</dbReference>
<dbReference type="EMBL" id="JARVKF010000048">
    <property type="protein sequence ID" value="KAK9424052.1"/>
    <property type="molecule type" value="Genomic_DNA"/>
</dbReference>
<dbReference type="Proteomes" id="UP001408356">
    <property type="component" value="Unassembled WGS sequence"/>
</dbReference>
<evidence type="ECO:0000313" key="6">
    <source>
        <dbReference type="Proteomes" id="UP001408356"/>
    </source>
</evidence>
<dbReference type="InterPro" id="IPR037217">
    <property type="entry name" value="Trp/Indoleamine_2_3_dOase-like"/>
</dbReference>
<gene>
    <name evidence="5" type="ORF">SUNI508_13803</name>
</gene>
<comment type="similarity">
    <text evidence="1">Belongs to the indoleamine 2,3-dioxygenase family.</text>
</comment>
<dbReference type="SUPFAM" id="SSF140959">
    <property type="entry name" value="Indolic compounds 2,3-dioxygenase-like"/>
    <property type="match status" value="1"/>
</dbReference>
<evidence type="ECO:0000256" key="2">
    <source>
        <dbReference type="ARBA" id="ARBA00022723"/>
    </source>
</evidence>
<dbReference type="PANTHER" id="PTHR28657">
    <property type="entry name" value="INDOLEAMINE 2,3-DIOXYGENASE"/>
    <property type="match status" value="1"/>
</dbReference>
<feature type="signal peptide" evidence="4">
    <location>
        <begin position="1"/>
        <end position="15"/>
    </location>
</feature>
<dbReference type="Gene3D" id="1.20.58.480">
    <property type="match status" value="1"/>
</dbReference>
<keyword evidence="4" id="KW-0732">Signal</keyword>
<feature type="chain" id="PRO_5046184839" evidence="4">
    <location>
        <begin position="16"/>
        <end position="622"/>
    </location>
</feature>
<comment type="caution">
    <text evidence="5">The sequence shown here is derived from an EMBL/GenBank/DDBJ whole genome shotgun (WGS) entry which is preliminary data.</text>
</comment>